<dbReference type="OrthoDB" id="2734115at2"/>
<feature type="transmembrane region" description="Helical" evidence="1">
    <location>
        <begin position="60"/>
        <end position="79"/>
    </location>
</feature>
<dbReference type="Proteomes" id="UP000233440">
    <property type="component" value="Unassembled WGS sequence"/>
</dbReference>
<keyword evidence="1" id="KW-1133">Transmembrane helix</keyword>
<feature type="transmembrane region" description="Helical" evidence="1">
    <location>
        <begin position="91"/>
        <end position="110"/>
    </location>
</feature>
<organism evidence="2 3">
    <name type="scientific">Heyndrickxia camelliae</name>
    <dbReference type="NCBI Taxonomy" id="1707093"/>
    <lineage>
        <taxon>Bacteria</taxon>
        <taxon>Bacillati</taxon>
        <taxon>Bacillota</taxon>
        <taxon>Bacilli</taxon>
        <taxon>Bacillales</taxon>
        <taxon>Bacillaceae</taxon>
        <taxon>Heyndrickxia</taxon>
    </lineage>
</organism>
<evidence type="ECO:0000313" key="2">
    <source>
        <dbReference type="EMBL" id="PKR85304.1"/>
    </source>
</evidence>
<protein>
    <submittedName>
        <fullName evidence="2">Uncharacterized protein</fullName>
    </submittedName>
</protein>
<evidence type="ECO:0000256" key="1">
    <source>
        <dbReference type="SAM" id="Phobius"/>
    </source>
</evidence>
<gene>
    <name evidence="2" type="ORF">CWO92_08910</name>
</gene>
<dbReference type="AlphaFoldDB" id="A0A2N3LL80"/>
<comment type="caution">
    <text evidence="2">The sequence shown here is derived from an EMBL/GenBank/DDBJ whole genome shotgun (WGS) entry which is preliminary data.</text>
</comment>
<proteinExistence type="predicted"/>
<dbReference type="EMBL" id="PIQO01000005">
    <property type="protein sequence ID" value="PKR85304.1"/>
    <property type="molecule type" value="Genomic_DNA"/>
</dbReference>
<keyword evidence="1" id="KW-0472">Membrane</keyword>
<dbReference type="RefSeq" id="WP_101353860.1">
    <property type="nucleotide sequence ID" value="NZ_PIQO01000005.1"/>
</dbReference>
<evidence type="ECO:0000313" key="3">
    <source>
        <dbReference type="Proteomes" id="UP000233440"/>
    </source>
</evidence>
<sequence>MFSFRGDAHKVYLQVKEKGVSQAEFLNEIKEVKEFYESIDSKTLTLIYYRMLKEKSASGIIPLFVSSIPWLLFLFATQLQKFLFHEGSKLWAIFGFIYLLILVISVLLHFREKAWAAFHLAIIQDILKEREKAPTPN</sequence>
<keyword evidence="1" id="KW-0812">Transmembrane</keyword>
<accession>A0A2N3LL80</accession>
<name>A0A2N3LL80_9BACI</name>
<keyword evidence="3" id="KW-1185">Reference proteome</keyword>
<reference evidence="2 3" key="1">
    <citation type="submission" date="2017-11" db="EMBL/GenBank/DDBJ databases">
        <title>Bacillus camelliae sp. nov., isolated from pu'er tea.</title>
        <authorList>
            <person name="Niu L."/>
        </authorList>
    </citation>
    <scope>NUCLEOTIDE SEQUENCE [LARGE SCALE GENOMIC DNA]</scope>
    <source>
        <strain evidence="2 3">7578-1</strain>
    </source>
</reference>